<keyword evidence="3" id="KW-1185">Reference proteome</keyword>
<sequence>MFSLRAGKENKLTGVLLAGVALLLVSCASTDTPRFKASGSDMPTQVQPFADYLTQTTAWLEDNRLPVTDKPQWEVSLNAPFECGTGSDVGLLLVHGLGDSPYFFHDVAQDLCQQGVWVRTILLPGHSSRPGNMLDVRFEDWRDTTDYHISQFENEVDTLLLGGFSTGANLVSLSAVTRRDIAGLVLFSPAFDSRFSASWFAPYLTGIYPWPNVEKEDNPTRYNSMAMNGFAAYQGSVAALKEALERTTITIPVMMVVAEGDSVVDVDYVADQFATRFTHPDKHLMWLGDSPPAMDNLSAFPMDLPDRRIGAASHMSPLFSPGNVLYGQKGRLRICDNGQGEEKTRQCRDGDPVWYGPWGLTHPDRVYARLTYNPYYQQMLRRLKVFIAELD</sequence>
<organism evidence="2 3">
    <name type="scientific">Alteromonas halophila</name>
    <dbReference type="NCBI Taxonomy" id="516698"/>
    <lineage>
        <taxon>Bacteria</taxon>
        <taxon>Pseudomonadati</taxon>
        <taxon>Pseudomonadota</taxon>
        <taxon>Gammaproteobacteria</taxon>
        <taxon>Alteromonadales</taxon>
        <taxon>Alteromonadaceae</taxon>
        <taxon>Alteromonas/Salinimonas group</taxon>
        <taxon>Alteromonas</taxon>
    </lineage>
</organism>
<evidence type="ECO:0000313" key="2">
    <source>
        <dbReference type="EMBL" id="GGW74671.1"/>
    </source>
</evidence>
<gene>
    <name evidence="2" type="ORF">GCM10007391_03360</name>
</gene>
<dbReference type="PROSITE" id="PS51257">
    <property type="entry name" value="PROKAR_LIPOPROTEIN"/>
    <property type="match status" value="1"/>
</dbReference>
<proteinExistence type="predicted"/>
<name>A0A918JCH8_9ALTE</name>
<evidence type="ECO:0000313" key="3">
    <source>
        <dbReference type="Proteomes" id="UP000631300"/>
    </source>
</evidence>
<evidence type="ECO:0000259" key="1">
    <source>
        <dbReference type="Pfam" id="PF12146"/>
    </source>
</evidence>
<dbReference type="InterPro" id="IPR022742">
    <property type="entry name" value="Hydrolase_4"/>
</dbReference>
<dbReference type="Proteomes" id="UP000631300">
    <property type="component" value="Unassembled WGS sequence"/>
</dbReference>
<dbReference type="RefSeq" id="WP_189403352.1">
    <property type="nucleotide sequence ID" value="NZ_BMXP01000001.1"/>
</dbReference>
<comment type="caution">
    <text evidence="2">The sequence shown here is derived from an EMBL/GenBank/DDBJ whole genome shotgun (WGS) entry which is preliminary data.</text>
</comment>
<dbReference type="Pfam" id="PF12146">
    <property type="entry name" value="Hydrolase_4"/>
    <property type="match status" value="1"/>
</dbReference>
<reference evidence="2" key="1">
    <citation type="journal article" date="2014" name="Int. J. Syst. Evol. Microbiol.">
        <title>Complete genome sequence of Corynebacterium casei LMG S-19264T (=DSM 44701T), isolated from a smear-ripened cheese.</title>
        <authorList>
            <consortium name="US DOE Joint Genome Institute (JGI-PGF)"/>
            <person name="Walter F."/>
            <person name="Albersmeier A."/>
            <person name="Kalinowski J."/>
            <person name="Ruckert C."/>
        </authorList>
    </citation>
    <scope>NUCLEOTIDE SEQUENCE</scope>
    <source>
        <strain evidence="2">KCTC 22164</strain>
    </source>
</reference>
<dbReference type="AlphaFoldDB" id="A0A918JCH8"/>
<dbReference type="Gene3D" id="3.40.50.1820">
    <property type="entry name" value="alpha/beta hydrolase"/>
    <property type="match status" value="1"/>
</dbReference>
<protein>
    <submittedName>
        <fullName evidence="2">Lipoprotein</fullName>
    </submittedName>
</protein>
<dbReference type="InterPro" id="IPR029058">
    <property type="entry name" value="AB_hydrolase_fold"/>
</dbReference>
<accession>A0A918JCH8</accession>
<dbReference type="EMBL" id="BMXP01000001">
    <property type="protein sequence ID" value="GGW74671.1"/>
    <property type="molecule type" value="Genomic_DNA"/>
</dbReference>
<keyword evidence="2" id="KW-0449">Lipoprotein</keyword>
<reference evidence="2" key="2">
    <citation type="submission" date="2020-09" db="EMBL/GenBank/DDBJ databases">
        <authorList>
            <person name="Sun Q."/>
            <person name="Kim S."/>
        </authorList>
    </citation>
    <scope>NUCLEOTIDE SEQUENCE</scope>
    <source>
        <strain evidence="2">KCTC 22164</strain>
    </source>
</reference>
<dbReference type="SUPFAM" id="SSF53474">
    <property type="entry name" value="alpha/beta-Hydrolases"/>
    <property type="match status" value="1"/>
</dbReference>
<feature type="domain" description="Serine aminopeptidase S33" evidence="1">
    <location>
        <begin position="91"/>
        <end position="285"/>
    </location>
</feature>